<dbReference type="AlphaFoldDB" id="A0A7X6GWK4"/>
<dbReference type="Proteomes" id="UP000526408">
    <property type="component" value="Unassembled WGS sequence"/>
</dbReference>
<keyword evidence="2" id="KW-0489">Methyltransferase</keyword>
<name>A0A7X6GWK4_9RHOB</name>
<organism evidence="2 3">
    <name type="scientific">Roseicyclus persicicus</name>
    <dbReference type="NCBI Taxonomy" id="2650661"/>
    <lineage>
        <taxon>Bacteria</taxon>
        <taxon>Pseudomonadati</taxon>
        <taxon>Pseudomonadota</taxon>
        <taxon>Alphaproteobacteria</taxon>
        <taxon>Rhodobacterales</taxon>
        <taxon>Roseobacteraceae</taxon>
        <taxon>Roseicyclus</taxon>
    </lineage>
</organism>
<dbReference type="SUPFAM" id="SSF53335">
    <property type="entry name" value="S-adenosyl-L-methionine-dependent methyltransferases"/>
    <property type="match status" value="1"/>
</dbReference>
<protein>
    <submittedName>
        <fullName evidence="2">Class I SAM-dependent methyltransferase</fullName>
    </submittedName>
</protein>
<dbReference type="GO" id="GO:0008168">
    <property type="term" value="F:methyltransferase activity"/>
    <property type="evidence" value="ECO:0007669"/>
    <property type="project" value="UniProtKB-KW"/>
</dbReference>
<feature type="domain" description="Methyltransferase" evidence="1">
    <location>
        <begin position="45"/>
        <end position="141"/>
    </location>
</feature>
<dbReference type="PANTHER" id="PTHR12843">
    <property type="entry name" value="PROTEIN-LYSINE N-METHYLTRANSFERASE METTL10"/>
    <property type="match status" value="1"/>
</dbReference>
<comment type="caution">
    <text evidence="2">The sequence shown here is derived from an EMBL/GenBank/DDBJ whole genome shotgun (WGS) entry which is preliminary data.</text>
</comment>
<dbReference type="CDD" id="cd02440">
    <property type="entry name" value="AdoMet_MTases"/>
    <property type="match status" value="1"/>
</dbReference>
<dbReference type="InterPro" id="IPR041698">
    <property type="entry name" value="Methyltransf_25"/>
</dbReference>
<reference evidence="2 3" key="1">
    <citation type="submission" date="2020-04" db="EMBL/GenBank/DDBJ databases">
        <authorList>
            <person name="Yoon J."/>
        </authorList>
    </citation>
    <scope>NUCLEOTIDE SEQUENCE [LARGE SCALE GENOMIC DNA]</scope>
    <source>
        <strain evidence="2 3">KMU-115</strain>
    </source>
</reference>
<dbReference type="Pfam" id="PF13649">
    <property type="entry name" value="Methyltransf_25"/>
    <property type="match status" value="1"/>
</dbReference>
<proteinExistence type="predicted"/>
<evidence type="ECO:0000259" key="1">
    <source>
        <dbReference type="Pfam" id="PF13649"/>
    </source>
</evidence>
<dbReference type="Gene3D" id="3.40.50.150">
    <property type="entry name" value="Vaccinia Virus protein VP39"/>
    <property type="match status" value="1"/>
</dbReference>
<accession>A0A7X6GWK4</accession>
<dbReference type="PANTHER" id="PTHR12843:SF5">
    <property type="entry name" value="EEF1A LYSINE METHYLTRANSFERASE 2"/>
    <property type="match status" value="1"/>
</dbReference>
<keyword evidence="3" id="KW-1185">Reference proteome</keyword>
<dbReference type="GO" id="GO:0032259">
    <property type="term" value="P:methylation"/>
    <property type="evidence" value="ECO:0007669"/>
    <property type="project" value="UniProtKB-KW"/>
</dbReference>
<dbReference type="InterPro" id="IPR029063">
    <property type="entry name" value="SAM-dependent_MTases_sf"/>
</dbReference>
<keyword evidence="2" id="KW-0808">Transferase</keyword>
<gene>
    <name evidence="2" type="ORF">HCU73_00270</name>
</gene>
<sequence>MSGGGAGHWDAVYGARAEAALTWFEADPALSLRLIAAHAGPDAPVIDVGAGASRLVDALLARGYGRLTCLDLSAAALGVAQARLGAAAARVSWVVADVTAWAPEPGAYAVWHDRAAFHFLTDAAARRAYLSRMAAALRPGGHAILMTFAEDGPEMCSGLPVQRWSPAALAAEVEAQVPGAFAPVASERHLHHTPKGGAQGFQASVFRRL</sequence>
<dbReference type="EMBL" id="JAAZQQ010000001">
    <property type="protein sequence ID" value="NKX43009.1"/>
    <property type="molecule type" value="Genomic_DNA"/>
</dbReference>
<dbReference type="RefSeq" id="WP_168621412.1">
    <property type="nucleotide sequence ID" value="NZ_JAAZQQ010000001.1"/>
</dbReference>
<evidence type="ECO:0000313" key="3">
    <source>
        <dbReference type="Proteomes" id="UP000526408"/>
    </source>
</evidence>
<evidence type="ECO:0000313" key="2">
    <source>
        <dbReference type="EMBL" id="NKX43009.1"/>
    </source>
</evidence>